<comment type="function">
    <text evidence="4">Catalyzes the reversible oxidation of malate to oxaloacetate.</text>
</comment>
<dbReference type="InterPro" id="IPR001236">
    <property type="entry name" value="Lactate/malate_DH_N"/>
</dbReference>
<evidence type="ECO:0000256" key="6">
    <source>
        <dbReference type="PIRSR" id="PIRSR000102-2"/>
    </source>
</evidence>
<feature type="binding site" evidence="4 7">
    <location>
        <begin position="9"/>
        <end position="14"/>
    </location>
    <ligand>
        <name>NAD(+)</name>
        <dbReference type="ChEBI" id="CHEBI:57540"/>
    </ligand>
</feature>
<dbReference type="AlphaFoldDB" id="A0A937W181"/>
<dbReference type="EMBL" id="VGLS01000128">
    <property type="protein sequence ID" value="MBM3223331.1"/>
    <property type="molecule type" value="Genomic_DNA"/>
</dbReference>
<keyword evidence="1 4" id="KW-0816">Tricarboxylic acid cycle</keyword>
<dbReference type="Proteomes" id="UP000712673">
    <property type="component" value="Unassembled WGS sequence"/>
</dbReference>
<dbReference type="PANTHER" id="PTHR43128">
    <property type="entry name" value="L-2-HYDROXYCARBOXYLATE DEHYDROGENASE (NAD(P)(+))"/>
    <property type="match status" value="1"/>
</dbReference>
<dbReference type="CDD" id="cd01339">
    <property type="entry name" value="LDH-like_MDH"/>
    <property type="match status" value="1"/>
</dbReference>
<feature type="domain" description="Lactate/malate dehydrogenase N-terminal" evidence="8">
    <location>
        <begin position="4"/>
        <end position="142"/>
    </location>
</feature>
<dbReference type="SUPFAM" id="SSF56327">
    <property type="entry name" value="LDH C-terminal domain-like"/>
    <property type="match status" value="1"/>
</dbReference>
<comment type="caution">
    <text evidence="10">The sequence shown here is derived from an EMBL/GenBank/DDBJ whole genome shotgun (WGS) entry which is preliminary data.</text>
</comment>
<evidence type="ECO:0000256" key="3">
    <source>
        <dbReference type="ARBA" id="ARBA00023027"/>
    </source>
</evidence>
<dbReference type="HAMAP" id="MF_00487">
    <property type="entry name" value="Malate_dehydrog_3"/>
    <property type="match status" value="1"/>
</dbReference>
<dbReference type="PIRSF" id="PIRSF000102">
    <property type="entry name" value="Lac_mal_DH"/>
    <property type="match status" value="1"/>
</dbReference>
<keyword evidence="2 4" id="KW-0560">Oxidoreductase</keyword>
<dbReference type="InterPro" id="IPR036291">
    <property type="entry name" value="NAD(P)-bd_dom_sf"/>
</dbReference>
<evidence type="ECO:0000259" key="8">
    <source>
        <dbReference type="Pfam" id="PF00056"/>
    </source>
</evidence>
<keyword evidence="3 4" id="KW-0520">NAD</keyword>
<dbReference type="NCBIfam" id="TIGR01763">
    <property type="entry name" value="MalateDH_bact"/>
    <property type="match status" value="1"/>
</dbReference>
<evidence type="ECO:0000256" key="1">
    <source>
        <dbReference type="ARBA" id="ARBA00022532"/>
    </source>
</evidence>
<dbReference type="InterPro" id="IPR022383">
    <property type="entry name" value="Lactate/malate_DH_C"/>
</dbReference>
<evidence type="ECO:0000256" key="2">
    <source>
        <dbReference type="ARBA" id="ARBA00023002"/>
    </source>
</evidence>
<dbReference type="Gene3D" id="3.90.110.10">
    <property type="entry name" value="Lactate dehydrogenase/glycoside hydrolase, family 4, C-terminal"/>
    <property type="match status" value="1"/>
</dbReference>
<reference evidence="10" key="1">
    <citation type="submission" date="2019-03" db="EMBL/GenBank/DDBJ databases">
        <title>Lake Tanganyika Metagenome-Assembled Genomes (MAGs).</title>
        <authorList>
            <person name="Tran P."/>
        </authorList>
    </citation>
    <scope>NUCLEOTIDE SEQUENCE</scope>
    <source>
        <strain evidence="10">K_DeepCast_65m_m2_066</strain>
    </source>
</reference>
<comment type="catalytic activity">
    <reaction evidence="4">
        <text>(S)-malate + NAD(+) = oxaloacetate + NADH + H(+)</text>
        <dbReference type="Rhea" id="RHEA:21432"/>
        <dbReference type="ChEBI" id="CHEBI:15378"/>
        <dbReference type="ChEBI" id="CHEBI:15589"/>
        <dbReference type="ChEBI" id="CHEBI:16452"/>
        <dbReference type="ChEBI" id="CHEBI:57540"/>
        <dbReference type="ChEBI" id="CHEBI:57945"/>
        <dbReference type="EC" id="1.1.1.37"/>
    </reaction>
</comment>
<feature type="binding site" evidence="4 6">
    <location>
        <position position="151"/>
    </location>
    <ligand>
        <name>substrate</name>
    </ligand>
</feature>
<dbReference type="PANTHER" id="PTHR43128:SF16">
    <property type="entry name" value="L-LACTATE DEHYDROGENASE"/>
    <property type="match status" value="1"/>
</dbReference>
<evidence type="ECO:0000256" key="7">
    <source>
        <dbReference type="PIRSR" id="PIRSR000102-3"/>
    </source>
</evidence>
<comment type="similarity">
    <text evidence="4">Belongs to the LDH/MDH superfamily. MDH type 3 family.</text>
</comment>
<evidence type="ECO:0000313" key="10">
    <source>
        <dbReference type="EMBL" id="MBM3223331.1"/>
    </source>
</evidence>
<feature type="binding site" evidence="4 6">
    <location>
        <position position="82"/>
    </location>
    <ligand>
        <name>substrate</name>
    </ligand>
</feature>
<feature type="binding site" evidence="4 7">
    <location>
        <position position="33"/>
    </location>
    <ligand>
        <name>NAD(+)</name>
        <dbReference type="ChEBI" id="CHEBI:57540"/>
    </ligand>
</feature>
<dbReference type="InterPro" id="IPR011275">
    <property type="entry name" value="Malate_DH_type3"/>
</dbReference>
<feature type="binding site" evidence="4 6">
    <location>
        <position position="88"/>
    </location>
    <ligand>
        <name>substrate</name>
    </ligand>
</feature>
<dbReference type="Gene3D" id="3.40.50.720">
    <property type="entry name" value="NAD(P)-binding Rossmann-like Domain"/>
    <property type="match status" value="1"/>
</dbReference>
<dbReference type="FunFam" id="3.40.50.720:FF:000018">
    <property type="entry name" value="Malate dehydrogenase"/>
    <property type="match status" value="1"/>
</dbReference>
<feature type="active site" description="Proton acceptor" evidence="4 5">
    <location>
        <position position="175"/>
    </location>
</feature>
<dbReference type="FunFam" id="3.90.110.10:FF:000004">
    <property type="entry name" value="Malate dehydrogenase"/>
    <property type="match status" value="1"/>
</dbReference>
<dbReference type="Pfam" id="PF02866">
    <property type="entry name" value="Ldh_1_C"/>
    <property type="match status" value="1"/>
</dbReference>
<dbReference type="NCBIfam" id="NF004863">
    <property type="entry name" value="PRK06223.1"/>
    <property type="match status" value="1"/>
</dbReference>
<accession>A0A937W181</accession>
<evidence type="ECO:0000256" key="5">
    <source>
        <dbReference type="PIRSR" id="PIRSR000102-1"/>
    </source>
</evidence>
<gene>
    <name evidence="4 10" type="primary">mdh</name>
    <name evidence="10" type="ORF">FJZ47_05975</name>
</gene>
<proteinExistence type="inferred from homology"/>
<dbReference type="GO" id="GO:0006099">
    <property type="term" value="P:tricarboxylic acid cycle"/>
    <property type="evidence" value="ECO:0007669"/>
    <property type="project" value="UniProtKB-UniRule"/>
</dbReference>
<protein>
    <recommendedName>
        <fullName evidence="4">Malate dehydrogenase</fullName>
        <ecNumber evidence="4">1.1.1.37</ecNumber>
    </recommendedName>
</protein>
<feature type="domain" description="Lactate/malate dehydrogenase C-terminal" evidence="9">
    <location>
        <begin position="147"/>
        <end position="301"/>
    </location>
</feature>
<evidence type="ECO:0000256" key="4">
    <source>
        <dbReference type="HAMAP-Rule" id="MF_00487"/>
    </source>
</evidence>
<sequence>MAAKITIVGAGNVGATTAHWAAAKELGDVVLIDIVEGMPQGKALDLAESSPIEGFDCGLVGTNDYADTANSDVVVVTAGVPRRPGMSRDDLLHTNAKIVSTVVSNLVRYSPNAYMIVVSNPLDAMVYVAKQASGWPKHRVMGMAGVLDSARFRYFIAQELGVSVEDVHGFVLGGHGDTMVPAPRYATVTGIPITQLLSAEQIDRLVQRTRDGGAEIVNLLKQGSAFYAPGASIVQMVEAIVKNKKRLLPAAAYLEGEYGLHGVYVGVPVLLGANGVEKVIEVELTAAEHEALKKSAAAVEELIQALPPLETLTAAR</sequence>
<evidence type="ECO:0000313" key="11">
    <source>
        <dbReference type="Proteomes" id="UP000712673"/>
    </source>
</evidence>
<dbReference type="Pfam" id="PF00056">
    <property type="entry name" value="Ldh_1_N"/>
    <property type="match status" value="1"/>
</dbReference>
<dbReference type="GO" id="GO:0006089">
    <property type="term" value="P:lactate metabolic process"/>
    <property type="evidence" value="ECO:0007669"/>
    <property type="project" value="TreeGrafter"/>
</dbReference>
<name>A0A937W181_UNCTE</name>
<dbReference type="InterPro" id="IPR015955">
    <property type="entry name" value="Lactate_DH/Glyco_Ohase_4_C"/>
</dbReference>
<dbReference type="SUPFAM" id="SSF51735">
    <property type="entry name" value="NAD(P)-binding Rossmann-fold domains"/>
    <property type="match status" value="1"/>
</dbReference>
<dbReference type="EC" id="1.1.1.37" evidence="4"/>
<feature type="binding site" evidence="4 6">
    <location>
        <position position="120"/>
    </location>
    <ligand>
        <name>substrate</name>
    </ligand>
</feature>
<dbReference type="InterPro" id="IPR001557">
    <property type="entry name" value="L-lactate/malate_DH"/>
</dbReference>
<dbReference type="PRINTS" id="PR00086">
    <property type="entry name" value="LLDHDRGNASE"/>
</dbReference>
<organism evidence="10 11">
    <name type="scientific">Tectimicrobiota bacterium</name>
    <dbReference type="NCBI Taxonomy" id="2528274"/>
    <lineage>
        <taxon>Bacteria</taxon>
        <taxon>Pseudomonadati</taxon>
        <taxon>Nitrospinota/Tectimicrobiota group</taxon>
        <taxon>Candidatus Tectimicrobiota</taxon>
    </lineage>
</organism>
<feature type="binding site" evidence="4 7">
    <location>
        <position position="95"/>
    </location>
    <ligand>
        <name>NAD(+)</name>
        <dbReference type="ChEBI" id="CHEBI:57540"/>
    </ligand>
</feature>
<dbReference type="GO" id="GO:0004459">
    <property type="term" value="F:L-lactate dehydrogenase (NAD+) activity"/>
    <property type="evidence" value="ECO:0007669"/>
    <property type="project" value="TreeGrafter"/>
</dbReference>
<feature type="binding site" evidence="4 7">
    <location>
        <begin position="118"/>
        <end position="120"/>
    </location>
    <ligand>
        <name>NAD(+)</name>
        <dbReference type="ChEBI" id="CHEBI:57540"/>
    </ligand>
</feature>
<evidence type="ECO:0000259" key="9">
    <source>
        <dbReference type="Pfam" id="PF02866"/>
    </source>
</evidence>
<dbReference type="GO" id="GO:0030060">
    <property type="term" value="F:L-malate dehydrogenase (NAD+) activity"/>
    <property type="evidence" value="ECO:0007669"/>
    <property type="project" value="UniProtKB-UniRule"/>
</dbReference>